<dbReference type="SUPFAM" id="SSF49599">
    <property type="entry name" value="TRAF domain-like"/>
    <property type="match status" value="1"/>
</dbReference>
<dbReference type="InterPro" id="IPR011705">
    <property type="entry name" value="BACK"/>
</dbReference>
<dbReference type="InterPro" id="IPR000210">
    <property type="entry name" value="BTB/POZ_dom"/>
</dbReference>
<dbReference type="SMART" id="SM00875">
    <property type="entry name" value="BACK"/>
    <property type="match status" value="1"/>
</dbReference>
<keyword evidence="3" id="KW-0833">Ubl conjugation pathway</keyword>
<proteinExistence type="predicted"/>
<dbReference type="AlphaFoldDB" id="A0A7I8LFT6"/>
<dbReference type="OrthoDB" id="45365at2759"/>
<feature type="domain" description="BTB" evidence="4">
    <location>
        <begin position="135"/>
        <end position="204"/>
    </location>
</feature>
<evidence type="ECO:0000313" key="6">
    <source>
        <dbReference type="Proteomes" id="UP000663760"/>
    </source>
</evidence>
<dbReference type="Gene3D" id="3.30.710.10">
    <property type="entry name" value="Potassium Channel Kv1.1, Chain A"/>
    <property type="match status" value="1"/>
</dbReference>
<dbReference type="EMBL" id="LR746278">
    <property type="protein sequence ID" value="CAA7408682.1"/>
    <property type="molecule type" value="Genomic_DNA"/>
</dbReference>
<dbReference type="PANTHER" id="PTHR46336:SF3">
    <property type="entry name" value="BTB_POZ DOMAIN-CONTAINING PROTEIN POB1"/>
    <property type="match status" value="1"/>
</dbReference>
<dbReference type="FunFam" id="3.30.710.10:FF:000106">
    <property type="entry name" value="BTB/POZ domain-containing protein POB1"/>
    <property type="match status" value="1"/>
</dbReference>
<keyword evidence="6" id="KW-1185">Reference proteome</keyword>
<dbReference type="SUPFAM" id="SSF54695">
    <property type="entry name" value="POZ domain"/>
    <property type="match status" value="1"/>
</dbReference>
<name>A0A7I8LFT6_SPIIN</name>
<dbReference type="GO" id="GO:0005634">
    <property type="term" value="C:nucleus"/>
    <property type="evidence" value="ECO:0007669"/>
    <property type="project" value="TreeGrafter"/>
</dbReference>
<dbReference type="Gene3D" id="1.25.40.420">
    <property type="match status" value="1"/>
</dbReference>
<evidence type="ECO:0000256" key="2">
    <source>
        <dbReference type="ARBA" id="ARBA00004906"/>
    </source>
</evidence>
<comment type="pathway">
    <text evidence="2">Protein modification; protein ubiquitination.</text>
</comment>
<dbReference type="GO" id="GO:0010114">
    <property type="term" value="P:response to red light"/>
    <property type="evidence" value="ECO:0007669"/>
    <property type="project" value="TreeGrafter"/>
</dbReference>
<dbReference type="SMART" id="SM00225">
    <property type="entry name" value="BTB"/>
    <property type="match status" value="1"/>
</dbReference>
<organism evidence="5 6">
    <name type="scientific">Spirodela intermedia</name>
    <name type="common">Intermediate duckweed</name>
    <dbReference type="NCBI Taxonomy" id="51605"/>
    <lineage>
        <taxon>Eukaryota</taxon>
        <taxon>Viridiplantae</taxon>
        <taxon>Streptophyta</taxon>
        <taxon>Embryophyta</taxon>
        <taxon>Tracheophyta</taxon>
        <taxon>Spermatophyta</taxon>
        <taxon>Magnoliopsida</taxon>
        <taxon>Liliopsida</taxon>
        <taxon>Araceae</taxon>
        <taxon>Lemnoideae</taxon>
        <taxon>Spirodela</taxon>
    </lineage>
</organism>
<comment type="function">
    <text evidence="1">May act as a substrate-specific adapter of an E3 ubiquitin-protein ligase complex (CUL3-RBX1-BTB) which mediates the ubiquitination and subsequent proteasomal degradation of target proteins.</text>
</comment>
<protein>
    <recommendedName>
        <fullName evidence="4">BTB domain-containing protein</fullName>
    </recommendedName>
</protein>
<evidence type="ECO:0000256" key="1">
    <source>
        <dbReference type="ARBA" id="ARBA00002668"/>
    </source>
</evidence>
<dbReference type="Pfam" id="PF00651">
    <property type="entry name" value="BTB"/>
    <property type="match status" value="1"/>
</dbReference>
<dbReference type="PANTHER" id="PTHR46336">
    <property type="entry name" value="OS02G0260700 PROTEIN"/>
    <property type="match status" value="1"/>
</dbReference>
<dbReference type="Pfam" id="PF07707">
    <property type="entry name" value="BACK"/>
    <property type="match status" value="1"/>
</dbReference>
<dbReference type="Proteomes" id="UP000663760">
    <property type="component" value="Chromosome 15"/>
</dbReference>
<gene>
    <name evidence="5" type="ORF">SI8410_15019360</name>
</gene>
<dbReference type="InterPro" id="IPR045890">
    <property type="entry name" value="POB1-like"/>
</dbReference>
<accession>A0A7I8LFT6</accession>
<dbReference type="InterPro" id="IPR011333">
    <property type="entry name" value="SKP1/BTB/POZ_sf"/>
</dbReference>
<evidence type="ECO:0000313" key="5">
    <source>
        <dbReference type="EMBL" id="CAA7408682.1"/>
    </source>
</evidence>
<evidence type="ECO:0000256" key="3">
    <source>
        <dbReference type="ARBA" id="ARBA00022786"/>
    </source>
</evidence>
<dbReference type="PROSITE" id="PS50097">
    <property type="entry name" value="BTB"/>
    <property type="match status" value="1"/>
</dbReference>
<reference evidence="5" key="1">
    <citation type="submission" date="2020-02" db="EMBL/GenBank/DDBJ databases">
        <authorList>
            <person name="Scholz U."/>
            <person name="Mascher M."/>
            <person name="Fiebig A."/>
        </authorList>
    </citation>
    <scope>NUCLEOTIDE SEQUENCE</scope>
</reference>
<dbReference type="FunFam" id="1.25.40.420:FF:000008">
    <property type="entry name" value="BTB/POZ domain-containing protein POB1"/>
    <property type="match status" value="1"/>
</dbReference>
<sequence length="560" mass="63100">MKDSDGSDLFDHRAIMDADFSLAGSDHNFEFAFNSSNFSDRVLRIEIMADPPESKSDGEGCNSIAEWRKRKRRREEIKKDEVFDVCSSEQILNLNLPDSDEGLVYENHEEAVAMLEESPSGDDEAGEGNESSWSMDCSTILRVKSMFISSAILAAKSPFFYKLFSNGMRESDQRHATLRINASEEAALMELLSYMYSGKLSTNNAPALLDVLMAADKFEVASCMRHCSKLLRNLPMTPESALLYLELPSSVSMASAVQPLTDAAKEYLATRYKDITKFQDEVLALPLAGIEAILSSDDLQVASEDVVYDIVLRWVRAQYAQAEDRREVLGSRLGRLIRFPHMTCRKLRKVLTCADLDHDLATKVVLEALFFKAETPHRQRALAMEETAASQRRFVERAYKYRPVKVVEFEQPHAQCIVYLDLKREECANLFPAGRVYSQAFHLGGQGFFLSAHCNMDQQSSFHCFGLFLGMQEKGSVSFTVDYEFAARTRPAGDFVSKYKGFYTFTGGKAVGYRNLFAIPWTSFMAEDSLYFLNGVLHLRAELTIKQHPQPPPPPPPPSH</sequence>
<evidence type="ECO:0000259" key="4">
    <source>
        <dbReference type="PROSITE" id="PS50097"/>
    </source>
</evidence>